<dbReference type="PROSITE" id="PS50109">
    <property type="entry name" value="HIS_KIN"/>
    <property type="match status" value="1"/>
</dbReference>
<dbReference type="GO" id="GO:0005524">
    <property type="term" value="F:ATP binding"/>
    <property type="evidence" value="ECO:0007669"/>
    <property type="project" value="UniProtKB-KW"/>
</dbReference>
<dbReference type="InterPro" id="IPR036890">
    <property type="entry name" value="HATPase_C_sf"/>
</dbReference>
<evidence type="ECO:0000256" key="2">
    <source>
        <dbReference type="ARBA" id="ARBA00004651"/>
    </source>
</evidence>
<keyword evidence="9 16" id="KW-0418">Kinase</keyword>
<keyword evidence="12" id="KW-0902">Two-component regulatory system</keyword>
<dbReference type="RefSeq" id="WP_114918395.1">
    <property type="nucleotide sequence ID" value="NZ_CP024848.1"/>
</dbReference>
<evidence type="ECO:0000256" key="4">
    <source>
        <dbReference type="ARBA" id="ARBA00022475"/>
    </source>
</evidence>
<evidence type="ECO:0000256" key="7">
    <source>
        <dbReference type="ARBA" id="ARBA00022692"/>
    </source>
</evidence>
<evidence type="ECO:0000256" key="12">
    <source>
        <dbReference type="ARBA" id="ARBA00023012"/>
    </source>
</evidence>
<keyword evidence="10" id="KW-0067">ATP-binding</keyword>
<reference evidence="17" key="1">
    <citation type="submission" date="2017-11" db="EMBL/GenBank/DDBJ databases">
        <authorList>
            <person name="Zhu W."/>
        </authorList>
    </citation>
    <scope>NUCLEOTIDE SEQUENCE [LARGE SCALE GENOMIC DNA]</scope>
    <source>
        <strain evidence="17">160</strain>
    </source>
</reference>
<keyword evidence="7 14" id="KW-0812">Transmembrane</keyword>
<dbReference type="Proteomes" id="UP000253908">
    <property type="component" value="Chromosome"/>
</dbReference>
<dbReference type="InterPro" id="IPR036097">
    <property type="entry name" value="HisK_dim/P_sf"/>
</dbReference>
<dbReference type="InterPro" id="IPR003594">
    <property type="entry name" value="HATPase_dom"/>
</dbReference>
<evidence type="ECO:0000313" key="17">
    <source>
        <dbReference type="Proteomes" id="UP000253908"/>
    </source>
</evidence>
<feature type="transmembrane region" description="Helical" evidence="14">
    <location>
        <begin position="12"/>
        <end position="29"/>
    </location>
</feature>
<keyword evidence="5" id="KW-0597">Phosphoprotein</keyword>
<evidence type="ECO:0000259" key="15">
    <source>
        <dbReference type="PROSITE" id="PS50109"/>
    </source>
</evidence>
<sequence>MIKQYLAERRGWIFLFLSLQALFLFISYVDSAIQVSSILYIVLLSFIVFILFLIVRYNRETAYYKSLKEWYPGIDTKTIREAERPLEKIVERALRLQTESYLLETNQNLTEIEQEKDDLLSWIHEVKTPLTTMQLMIDRLEEPVLKSQLMNEWLRIHLLLDQQLHQKKIPFMENDVYVEKAALEPLIFTEIKALQSWCFQKGIGFDVLFEIKEVLTDTKWLGFMVRQLLTNAIKYSEGADIKIHSFIKDGLVHLQIKDAGRGIDPRDLPRIFDKGFTSTKNHKDNAATGMGLYLTKKVAAELNIHIDVQSKLNEGTTFTLSFAKKNEFLKLTSM</sequence>
<keyword evidence="17" id="KW-1185">Reference proteome</keyword>
<dbReference type="GO" id="GO:0016036">
    <property type="term" value="P:cellular response to phosphate starvation"/>
    <property type="evidence" value="ECO:0007669"/>
    <property type="project" value="TreeGrafter"/>
</dbReference>
<keyword evidence="11 14" id="KW-1133">Transmembrane helix</keyword>
<dbReference type="Gene3D" id="3.30.565.10">
    <property type="entry name" value="Histidine kinase-like ATPase, C-terminal domain"/>
    <property type="match status" value="1"/>
</dbReference>
<dbReference type="Pfam" id="PF02518">
    <property type="entry name" value="HATPase_c"/>
    <property type="match status" value="1"/>
</dbReference>
<keyword evidence="6" id="KW-0808">Transferase</keyword>
<dbReference type="AlphaFoldDB" id="A0A345PM82"/>
<comment type="subcellular location">
    <subcellularLocation>
        <location evidence="2">Cell membrane</location>
        <topology evidence="2">Multi-pass membrane protein</topology>
    </subcellularLocation>
</comment>
<dbReference type="InterPro" id="IPR003661">
    <property type="entry name" value="HisK_dim/P_dom"/>
</dbReference>
<dbReference type="KEGG" id="ocn:CUC15_06410"/>
<comment type="catalytic activity">
    <reaction evidence="1">
        <text>ATP + protein L-histidine = ADP + protein N-phospho-L-histidine.</text>
        <dbReference type="EC" id="2.7.13.3"/>
    </reaction>
</comment>
<dbReference type="SUPFAM" id="SSF47384">
    <property type="entry name" value="Homodimeric domain of signal transducing histidine kinase"/>
    <property type="match status" value="1"/>
</dbReference>
<accession>A0A345PM82</accession>
<feature type="transmembrane region" description="Helical" evidence="14">
    <location>
        <begin position="35"/>
        <end position="55"/>
    </location>
</feature>
<keyword evidence="8" id="KW-0547">Nucleotide-binding</keyword>
<keyword evidence="4" id="KW-1003">Cell membrane</keyword>
<dbReference type="PANTHER" id="PTHR45453:SF2">
    <property type="entry name" value="HISTIDINE KINASE"/>
    <property type="match status" value="1"/>
</dbReference>
<evidence type="ECO:0000256" key="11">
    <source>
        <dbReference type="ARBA" id="ARBA00022989"/>
    </source>
</evidence>
<evidence type="ECO:0000313" key="16">
    <source>
        <dbReference type="EMBL" id="AXI11112.1"/>
    </source>
</evidence>
<evidence type="ECO:0000256" key="1">
    <source>
        <dbReference type="ARBA" id="ARBA00000085"/>
    </source>
</evidence>
<evidence type="ECO:0000256" key="3">
    <source>
        <dbReference type="ARBA" id="ARBA00012438"/>
    </source>
</evidence>
<gene>
    <name evidence="16" type="ORF">CUC15_06410</name>
</gene>
<dbReference type="InterPro" id="IPR050351">
    <property type="entry name" value="BphY/WalK/GraS-like"/>
</dbReference>
<feature type="domain" description="Histidine kinase" evidence="15">
    <location>
        <begin position="121"/>
        <end position="326"/>
    </location>
</feature>
<dbReference type="OrthoDB" id="9780487at2"/>
<dbReference type="GO" id="GO:0005886">
    <property type="term" value="C:plasma membrane"/>
    <property type="evidence" value="ECO:0007669"/>
    <property type="project" value="UniProtKB-SubCell"/>
</dbReference>
<evidence type="ECO:0000256" key="9">
    <source>
        <dbReference type="ARBA" id="ARBA00022777"/>
    </source>
</evidence>
<organism evidence="16 17">
    <name type="scientific">Oceanobacillus zhaokaii</name>
    <dbReference type="NCBI Taxonomy" id="2052660"/>
    <lineage>
        <taxon>Bacteria</taxon>
        <taxon>Bacillati</taxon>
        <taxon>Bacillota</taxon>
        <taxon>Bacilli</taxon>
        <taxon>Bacillales</taxon>
        <taxon>Bacillaceae</taxon>
        <taxon>Oceanobacillus</taxon>
    </lineage>
</organism>
<evidence type="ECO:0000256" key="13">
    <source>
        <dbReference type="ARBA" id="ARBA00023136"/>
    </source>
</evidence>
<dbReference type="GO" id="GO:0000155">
    <property type="term" value="F:phosphorelay sensor kinase activity"/>
    <property type="evidence" value="ECO:0007669"/>
    <property type="project" value="InterPro"/>
</dbReference>
<dbReference type="EMBL" id="CP024848">
    <property type="protein sequence ID" value="AXI11112.1"/>
    <property type="molecule type" value="Genomic_DNA"/>
</dbReference>
<name>A0A345PM82_9BACI</name>
<evidence type="ECO:0000256" key="8">
    <source>
        <dbReference type="ARBA" id="ARBA00022741"/>
    </source>
</evidence>
<proteinExistence type="predicted"/>
<keyword evidence="13 14" id="KW-0472">Membrane</keyword>
<dbReference type="SUPFAM" id="SSF55874">
    <property type="entry name" value="ATPase domain of HSP90 chaperone/DNA topoisomerase II/histidine kinase"/>
    <property type="match status" value="1"/>
</dbReference>
<dbReference type="InterPro" id="IPR005467">
    <property type="entry name" value="His_kinase_dom"/>
</dbReference>
<evidence type="ECO:0000256" key="6">
    <source>
        <dbReference type="ARBA" id="ARBA00022679"/>
    </source>
</evidence>
<evidence type="ECO:0000256" key="5">
    <source>
        <dbReference type="ARBA" id="ARBA00022553"/>
    </source>
</evidence>
<dbReference type="CDD" id="cd00082">
    <property type="entry name" value="HisKA"/>
    <property type="match status" value="1"/>
</dbReference>
<dbReference type="PRINTS" id="PR00344">
    <property type="entry name" value="BCTRLSENSOR"/>
</dbReference>
<dbReference type="GO" id="GO:0004721">
    <property type="term" value="F:phosphoprotein phosphatase activity"/>
    <property type="evidence" value="ECO:0007669"/>
    <property type="project" value="TreeGrafter"/>
</dbReference>
<evidence type="ECO:0000256" key="14">
    <source>
        <dbReference type="SAM" id="Phobius"/>
    </source>
</evidence>
<dbReference type="SMART" id="SM00387">
    <property type="entry name" value="HATPase_c"/>
    <property type="match status" value="1"/>
</dbReference>
<dbReference type="EC" id="2.7.13.3" evidence="3"/>
<protein>
    <recommendedName>
        <fullName evidence="3">histidine kinase</fullName>
        <ecNumber evidence="3">2.7.13.3</ecNumber>
    </recommendedName>
</protein>
<dbReference type="InterPro" id="IPR004358">
    <property type="entry name" value="Sig_transdc_His_kin-like_C"/>
</dbReference>
<dbReference type="PANTHER" id="PTHR45453">
    <property type="entry name" value="PHOSPHATE REGULON SENSOR PROTEIN PHOR"/>
    <property type="match status" value="1"/>
</dbReference>
<evidence type="ECO:0000256" key="10">
    <source>
        <dbReference type="ARBA" id="ARBA00022840"/>
    </source>
</evidence>